<accession>A0ACB8J1Y6</accession>
<comment type="caution">
    <text evidence="1">The sequence shown here is derived from an EMBL/GenBank/DDBJ whole genome shotgun (WGS) entry which is preliminary data.</text>
</comment>
<keyword evidence="2" id="KW-1185">Reference proteome</keyword>
<evidence type="ECO:0000313" key="2">
    <source>
        <dbReference type="Proteomes" id="UP000829398"/>
    </source>
</evidence>
<reference evidence="2" key="1">
    <citation type="journal article" date="2023" name="Hortic. Res.">
        <title>A chromosome-level phased genome enabling allele-level studies in sweet orange: a case study on citrus Huanglongbing tolerance.</title>
        <authorList>
            <person name="Wu B."/>
            <person name="Yu Q."/>
            <person name="Deng Z."/>
            <person name="Duan Y."/>
            <person name="Luo F."/>
            <person name="Gmitter F. Jr."/>
        </authorList>
    </citation>
    <scope>NUCLEOTIDE SEQUENCE [LARGE SCALE GENOMIC DNA]</scope>
    <source>
        <strain evidence="2">cv. Valencia</strain>
    </source>
</reference>
<protein>
    <submittedName>
        <fullName evidence="1">LysM domain receptor-like kinase 4</fullName>
    </submittedName>
</protein>
<dbReference type="EMBL" id="CM039176">
    <property type="protein sequence ID" value="KAH9711575.1"/>
    <property type="molecule type" value="Genomic_DNA"/>
</dbReference>
<name>A0ACB8J1Y6_CITSI</name>
<proteinExistence type="predicted"/>
<organism evidence="1 2">
    <name type="scientific">Citrus sinensis</name>
    <name type="common">Sweet orange</name>
    <name type="synonym">Citrus aurantium var. sinensis</name>
    <dbReference type="NCBI Taxonomy" id="2711"/>
    <lineage>
        <taxon>Eukaryota</taxon>
        <taxon>Viridiplantae</taxon>
        <taxon>Streptophyta</taxon>
        <taxon>Embryophyta</taxon>
        <taxon>Tracheophyta</taxon>
        <taxon>Spermatophyta</taxon>
        <taxon>Magnoliopsida</taxon>
        <taxon>eudicotyledons</taxon>
        <taxon>Gunneridae</taxon>
        <taxon>Pentapetalae</taxon>
        <taxon>rosids</taxon>
        <taxon>malvids</taxon>
        <taxon>Sapindales</taxon>
        <taxon>Rutaceae</taxon>
        <taxon>Aurantioideae</taxon>
        <taxon>Citrus</taxon>
    </lineage>
</organism>
<sequence length="652" mass="71391">MMPWIFPFKQRFGVPPFDLSSNFIMAFLSFAYVLITLFILCFSSPIHAQQPYVGLATTDCNNADTTSNSNSALGYSCNGLNKSCRAYLTFRSQPPFNTVASISTLLGSEPSLLSQINSVSLETNRLVIVPVNCSCSGQYYQSNTTYTIQNGDTYLFIANNTFQGLSTCQALEDQNGSPTNLIIGAGVTVPLRCACPTENQTDEGFPFLLSYLVAEGDTVSGISSRFGVDTGEILQANSLSGSNIFPFTTLLIPLENPPTSSQTVEPPSSTPVIPPPPPANSSSEDGSNKTWIYIVAGVLGGITLTLIFGATIFCKFFYTRKKEPDSIVVSGSFQANEKPSNKKFDEESQDFLESISGVAQSLKVYSFKELQSATDNFSFTCRIQGSVYRGKINGGFAAIKKVNGDVSKEIALLNKINHSNLIILSGVCFNEGNCYLVYEYAVNGTLSDWVFSNKNEGKYLDWKQRIQIALDVATGLNYLHSFTNPPHVHKDINSSNVLLDSDLRAKIANFAMARPTEGQEGEFALTRHIVGTKGYMAPEYLENGLVSTKLDVYAFGVLILEMLTGKEAAALHAEENNMHLSDVLNAVLTKEDGEESLRHFIDPTLQGNYPLELALLVIRLIDACLKKDPTDRPTMYEIEHSLSNILNASLNW</sequence>
<gene>
    <name evidence="1" type="ORF">KPL71_019796</name>
</gene>
<evidence type="ECO:0000313" key="1">
    <source>
        <dbReference type="EMBL" id="KAH9711575.1"/>
    </source>
</evidence>
<dbReference type="Proteomes" id="UP000829398">
    <property type="component" value="Chromosome 7"/>
</dbReference>